<protein>
    <submittedName>
        <fullName evidence="1">Uncharacterized protein</fullName>
    </submittedName>
</protein>
<dbReference type="EMBL" id="JBBJCI010000035">
    <property type="protein sequence ID" value="KAK7253429.1"/>
    <property type="molecule type" value="Genomic_DNA"/>
</dbReference>
<evidence type="ECO:0000313" key="2">
    <source>
        <dbReference type="Proteomes" id="UP001363151"/>
    </source>
</evidence>
<evidence type="ECO:0000313" key="1">
    <source>
        <dbReference type="EMBL" id="KAK7253429.1"/>
    </source>
</evidence>
<comment type="caution">
    <text evidence="1">The sequence shown here is derived from an EMBL/GenBank/DDBJ whole genome shotgun (WGS) entry which is preliminary data.</text>
</comment>
<organism evidence="1 2">
    <name type="scientific">Aureococcus anophagefferens</name>
    <name type="common">Harmful bloom alga</name>
    <dbReference type="NCBI Taxonomy" id="44056"/>
    <lineage>
        <taxon>Eukaryota</taxon>
        <taxon>Sar</taxon>
        <taxon>Stramenopiles</taxon>
        <taxon>Ochrophyta</taxon>
        <taxon>Pelagophyceae</taxon>
        <taxon>Pelagomonadales</taxon>
        <taxon>Pelagomonadaceae</taxon>
        <taxon>Aureococcus</taxon>
    </lineage>
</organism>
<name>A0ABR1GBR8_AURAN</name>
<dbReference type="Proteomes" id="UP001363151">
    <property type="component" value="Unassembled WGS sequence"/>
</dbReference>
<gene>
    <name evidence="1" type="ORF">SO694_00001743</name>
</gene>
<sequence>MQFVVDHAELVVVSLILARAARTAMGATHSSDGVVCAPATLAVCACGSELPEWDDDWDADRPAVHHLDPEDCVAPVPDDRTLEAELAVDEPAPRAWTAPVADAAREAERLRASRAAEVAESEKVFLGEFRAMLGAGVRLVVRPSTAQRAPAGAAVVAATLGLADDERSVEWSLDGGAATSIPLAAVLAVTGAPIPHELGDELSARSFIIVGAGERDATLFHCPSPDIAGLCVDGLQMLVDHERKKQRRGKAAPAKGPPLAEANRLPVAAV</sequence>
<keyword evidence="2" id="KW-1185">Reference proteome</keyword>
<reference evidence="1 2" key="1">
    <citation type="submission" date="2024-03" db="EMBL/GenBank/DDBJ databases">
        <title>Aureococcus anophagefferens CCMP1851 and Kratosvirus quantuckense: Draft genome of a second virus-susceptible host strain in the model system.</title>
        <authorList>
            <person name="Chase E."/>
            <person name="Truchon A.R."/>
            <person name="Schepens W."/>
            <person name="Wilhelm S.W."/>
        </authorList>
    </citation>
    <scope>NUCLEOTIDE SEQUENCE [LARGE SCALE GENOMIC DNA]</scope>
    <source>
        <strain evidence="1 2">CCMP1851</strain>
    </source>
</reference>
<proteinExistence type="predicted"/>
<accession>A0ABR1GBR8</accession>